<keyword evidence="1" id="KW-0732">Signal</keyword>
<sequence length="264" mass="29251">MRIFGLGLAAALALAPAMAPLPALSQTACGGQTEPDRLQALTPQGDLVLASGRIAKLSAIRLPDAPERREEVLVWLRGRMGEDVQVRSRPGLDRWNRLLAQISLPHESNPSDLAEKLVGSGLVLVDPGADETFCQSQLLHFEAKARELSLGLWRDDRYKPIQSDQTDRLRERIGNFALVEGRVRSVGERAQRTYLNFGGHWAEDFTIVIPKKTWKLMAERGLDAAALRGKTIRARGILEPWQGTSLTITVPEMIERLAGERPPR</sequence>
<evidence type="ECO:0000313" key="4">
    <source>
        <dbReference type="Proteomes" id="UP000707352"/>
    </source>
</evidence>
<proteinExistence type="predicted"/>
<feature type="signal peptide" evidence="1">
    <location>
        <begin position="1"/>
        <end position="25"/>
    </location>
</feature>
<keyword evidence="4" id="KW-1185">Reference proteome</keyword>
<name>A0ABX0V7N8_9HYPH</name>
<feature type="domain" description="TNase-like" evidence="2">
    <location>
        <begin position="19"/>
        <end position="155"/>
    </location>
</feature>
<comment type="caution">
    <text evidence="3">The sequence shown here is derived from an EMBL/GenBank/DDBJ whole genome shotgun (WGS) entry which is preliminary data.</text>
</comment>
<dbReference type="RefSeq" id="WP_167671104.1">
    <property type="nucleotide sequence ID" value="NZ_JAATJS010000001.1"/>
</dbReference>
<dbReference type="EMBL" id="JAATJS010000001">
    <property type="protein sequence ID" value="NIX75206.1"/>
    <property type="molecule type" value="Genomic_DNA"/>
</dbReference>
<feature type="chain" id="PRO_5047072053" evidence="1">
    <location>
        <begin position="26"/>
        <end position="264"/>
    </location>
</feature>
<dbReference type="GO" id="GO:0003677">
    <property type="term" value="F:DNA binding"/>
    <property type="evidence" value="ECO:0007669"/>
    <property type="project" value="UniProtKB-KW"/>
</dbReference>
<evidence type="ECO:0000313" key="3">
    <source>
        <dbReference type="EMBL" id="NIX75206.1"/>
    </source>
</evidence>
<evidence type="ECO:0000259" key="2">
    <source>
        <dbReference type="SMART" id="SM00318"/>
    </source>
</evidence>
<accession>A0ABX0V7N8</accession>
<keyword evidence="3" id="KW-0238">DNA-binding</keyword>
<dbReference type="InterPro" id="IPR016071">
    <property type="entry name" value="Staphylococal_nuclease_OB-fold"/>
</dbReference>
<dbReference type="Proteomes" id="UP000707352">
    <property type="component" value="Unassembled WGS sequence"/>
</dbReference>
<dbReference type="Pfam" id="PF00565">
    <property type="entry name" value="SNase"/>
    <property type="match status" value="1"/>
</dbReference>
<dbReference type="InterPro" id="IPR035437">
    <property type="entry name" value="SNase_OB-fold_sf"/>
</dbReference>
<dbReference type="Gene3D" id="2.40.50.90">
    <property type="match status" value="1"/>
</dbReference>
<protein>
    <submittedName>
        <fullName evidence="3">DNA-binding protein</fullName>
    </submittedName>
</protein>
<evidence type="ECO:0000256" key="1">
    <source>
        <dbReference type="SAM" id="SignalP"/>
    </source>
</evidence>
<gene>
    <name evidence="3" type="ORF">HB375_01090</name>
</gene>
<dbReference type="SMART" id="SM00318">
    <property type="entry name" value="SNc"/>
    <property type="match status" value="1"/>
</dbReference>
<dbReference type="SUPFAM" id="SSF50199">
    <property type="entry name" value="Staphylococcal nuclease"/>
    <property type="match status" value="1"/>
</dbReference>
<organism evidence="3 4">
    <name type="scientific">Microvirga terricola</name>
    <dbReference type="NCBI Taxonomy" id="2719797"/>
    <lineage>
        <taxon>Bacteria</taxon>
        <taxon>Pseudomonadati</taxon>
        <taxon>Pseudomonadota</taxon>
        <taxon>Alphaproteobacteria</taxon>
        <taxon>Hyphomicrobiales</taxon>
        <taxon>Methylobacteriaceae</taxon>
        <taxon>Microvirga</taxon>
    </lineage>
</organism>
<reference evidence="3 4" key="1">
    <citation type="submission" date="2020-03" db="EMBL/GenBank/DDBJ databases">
        <title>The genome sequence of Microvirga sp. c23x22.</title>
        <authorList>
            <person name="Zhang X."/>
        </authorList>
    </citation>
    <scope>NUCLEOTIDE SEQUENCE [LARGE SCALE GENOMIC DNA]</scope>
    <source>
        <strain evidence="4">c23x22</strain>
    </source>
</reference>